<dbReference type="SUPFAM" id="SSF55144">
    <property type="entry name" value="LigT-like"/>
    <property type="match status" value="1"/>
</dbReference>
<evidence type="ECO:0000313" key="2">
    <source>
        <dbReference type="Proteomes" id="UP001172102"/>
    </source>
</evidence>
<dbReference type="InterPro" id="IPR009097">
    <property type="entry name" value="Cyclic_Pdiesterase"/>
</dbReference>
<dbReference type="Gene3D" id="3.90.1140.10">
    <property type="entry name" value="Cyclic phosphodiesterase"/>
    <property type="match status" value="1"/>
</dbReference>
<dbReference type="PANTHER" id="PTHR28141">
    <property type="entry name" value="2',3'-CYCLIC-NUCLEOTIDE 3'-PHOSPHODIESTERASE"/>
    <property type="match status" value="1"/>
</dbReference>
<accession>A0AA40A241</accession>
<protein>
    <submittedName>
        <fullName evidence="1">2',3'-cyclic-nucleotide 3'-phosphodiesterase</fullName>
    </submittedName>
</protein>
<dbReference type="GO" id="GO:0004113">
    <property type="term" value="F:2',3'-cyclic-nucleotide 3'-phosphodiesterase activity"/>
    <property type="evidence" value="ECO:0007669"/>
    <property type="project" value="TreeGrafter"/>
</dbReference>
<name>A0AA40A241_9PEZI</name>
<gene>
    <name evidence="1" type="ORF">B0H67DRAFT_495001</name>
</gene>
<dbReference type="Proteomes" id="UP001172102">
    <property type="component" value="Unassembled WGS sequence"/>
</dbReference>
<organism evidence="1 2">
    <name type="scientific">Lasiosphaeris hirsuta</name>
    <dbReference type="NCBI Taxonomy" id="260670"/>
    <lineage>
        <taxon>Eukaryota</taxon>
        <taxon>Fungi</taxon>
        <taxon>Dikarya</taxon>
        <taxon>Ascomycota</taxon>
        <taxon>Pezizomycotina</taxon>
        <taxon>Sordariomycetes</taxon>
        <taxon>Sordariomycetidae</taxon>
        <taxon>Sordariales</taxon>
        <taxon>Lasiosphaeriaceae</taxon>
        <taxon>Lasiosphaeris</taxon>
    </lineage>
</organism>
<dbReference type="GO" id="GO:0009187">
    <property type="term" value="P:cyclic nucleotide metabolic process"/>
    <property type="evidence" value="ECO:0007669"/>
    <property type="project" value="TreeGrafter"/>
</dbReference>
<dbReference type="EMBL" id="JAUKUA010000006">
    <property type="protein sequence ID" value="KAK0707649.1"/>
    <property type="molecule type" value="Genomic_DNA"/>
</dbReference>
<dbReference type="PANTHER" id="PTHR28141:SF1">
    <property type="entry name" value="2',3'-CYCLIC-NUCLEOTIDE 3'-PHOSPHODIESTERASE"/>
    <property type="match status" value="1"/>
</dbReference>
<reference evidence="1" key="1">
    <citation type="submission" date="2023-06" db="EMBL/GenBank/DDBJ databases">
        <title>Genome-scale phylogeny and comparative genomics of the fungal order Sordariales.</title>
        <authorList>
            <consortium name="Lawrence Berkeley National Laboratory"/>
            <person name="Hensen N."/>
            <person name="Bonometti L."/>
            <person name="Westerberg I."/>
            <person name="Brannstrom I.O."/>
            <person name="Guillou S."/>
            <person name="Cros-Aarteil S."/>
            <person name="Calhoun S."/>
            <person name="Haridas S."/>
            <person name="Kuo A."/>
            <person name="Mondo S."/>
            <person name="Pangilinan J."/>
            <person name="Riley R."/>
            <person name="Labutti K."/>
            <person name="Andreopoulos B."/>
            <person name="Lipzen A."/>
            <person name="Chen C."/>
            <person name="Yanf M."/>
            <person name="Daum C."/>
            <person name="Ng V."/>
            <person name="Clum A."/>
            <person name="Steindorff A."/>
            <person name="Ohm R."/>
            <person name="Martin F."/>
            <person name="Silar P."/>
            <person name="Natvig D."/>
            <person name="Lalanne C."/>
            <person name="Gautier V."/>
            <person name="Ament-Velasquez S.L."/>
            <person name="Kruys A."/>
            <person name="Hutchinson M.I."/>
            <person name="Powell A.J."/>
            <person name="Barry K."/>
            <person name="Miller A.N."/>
            <person name="Grigoriev I.V."/>
            <person name="Debuchy R."/>
            <person name="Gladieux P."/>
            <person name="Thoren M.H."/>
            <person name="Johannesson H."/>
        </authorList>
    </citation>
    <scope>NUCLEOTIDE SEQUENCE</scope>
    <source>
        <strain evidence="1">SMH4607-1</strain>
    </source>
</reference>
<dbReference type="AlphaFoldDB" id="A0AA40A241"/>
<keyword evidence="2" id="KW-1185">Reference proteome</keyword>
<comment type="caution">
    <text evidence="1">The sequence shown here is derived from an EMBL/GenBank/DDBJ whole genome shotgun (WGS) entry which is preliminary data.</text>
</comment>
<dbReference type="Pfam" id="PF07823">
    <property type="entry name" value="CPDase"/>
    <property type="match status" value="1"/>
</dbReference>
<evidence type="ECO:0000313" key="1">
    <source>
        <dbReference type="EMBL" id="KAK0707649.1"/>
    </source>
</evidence>
<dbReference type="InterPro" id="IPR012386">
    <property type="entry name" value="Cyclic-nucl_3Pdiesterase"/>
</dbReference>
<proteinExistence type="predicted"/>
<sequence length="214" mass="23203">MPHTSLWLLPPPTHPLHSALTTLISHTLPALLPLESTAATLSPHFFAPHLTLTSDILPSTYGADPQAWLDSLPFPAGEEVQVRFERVVAGDVFVRRCYVKVGIDGVRGLARVARGWGVSEGRGVEEKTEDWLRSWERGFGPHVSLIYGSVSIDEDALERLTRVVEEAGVKLSGGKSGSEVVDGSDGGGWTGGVVWLVPTDRPIAEWKPIAVREL</sequence>